<accession>A0A7X0HMT7</accession>
<feature type="domain" description="Glycosyl transferase family 1" evidence="2">
    <location>
        <begin position="190"/>
        <end position="352"/>
    </location>
</feature>
<name>A0A7X0HMT7_9BACI</name>
<dbReference type="Gene3D" id="3.40.50.2000">
    <property type="entry name" value="Glycogen Phosphorylase B"/>
    <property type="match status" value="2"/>
</dbReference>
<comment type="caution">
    <text evidence="4">The sequence shown here is derived from an EMBL/GenBank/DDBJ whole genome shotgun (WGS) entry which is preliminary data.</text>
</comment>
<sequence length="381" mass="44082">MINMKMAIFTDTFYPDINGVARTLKRLTDYLHKQNISFKVFAPRSTGNEYVSENIHRFEGLSFFLYPECRLALPKPKQIKNELQAFSPDLIHVATPFNMGLCGVYYAKKLNIPLVGSFHTDFEQYLSYYELPFLSKFIWKYMNWFHQPFEKLFVPSQDTYEKLSRQQFRNLEIWPRGVDCQHFHPNYSQRTVREKYQISKRYILTYVGRLAPEKDLMTLMSIAKGIPEDLHQHIQWIVAGDGPLRKELESEAPENVIFTGYLSGVQLAEIYSVSDIFVFPSPTETFGNVVLEALASGTPVIGSNSGGVKNIIVEGVNGILCQPGSVEQFIHAIVHLLSHDRERWQMAMEGRKYALSQRWDNIFEHLILQYAAIINKNKKYA</sequence>
<keyword evidence="4" id="KW-0808">Transferase</keyword>
<protein>
    <submittedName>
        <fullName evidence="4">Glycosyltransferase involved in cell wall biosynthesis</fullName>
    </submittedName>
</protein>
<proteinExistence type="inferred from homology"/>
<dbReference type="PANTHER" id="PTHR45947:SF3">
    <property type="entry name" value="SULFOQUINOVOSYL TRANSFERASE SQD2"/>
    <property type="match status" value="1"/>
</dbReference>
<dbReference type="EMBL" id="JACHGK010000001">
    <property type="protein sequence ID" value="MBB6443604.1"/>
    <property type="molecule type" value="Genomic_DNA"/>
</dbReference>
<dbReference type="InterPro" id="IPR050194">
    <property type="entry name" value="Glycosyltransferase_grp1"/>
</dbReference>
<dbReference type="Pfam" id="PF00534">
    <property type="entry name" value="Glycos_transf_1"/>
    <property type="match status" value="1"/>
</dbReference>
<dbReference type="SUPFAM" id="SSF53756">
    <property type="entry name" value="UDP-Glycosyltransferase/glycogen phosphorylase"/>
    <property type="match status" value="1"/>
</dbReference>
<evidence type="ECO:0000259" key="3">
    <source>
        <dbReference type="Pfam" id="PF13439"/>
    </source>
</evidence>
<dbReference type="PANTHER" id="PTHR45947">
    <property type="entry name" value="SULFOQUINOVOSYL TRANSFERASE SQD2"/>
    <property type="match status" value="1"/>
</dbReference>
<feature type="domain" description="Glycosyltransferase subfamily 4-like N-terminal" evidence="3">
    <location>
        <begin position="17"/>
        <end position="181"/>
    </location>
</feature>
<reference evidence="4 5" key="1">
    <citation type="submission" date="2020-08" db="EMBL/GenBank/DDBJ databases">
        <title>Genomic Encyclopedia of Type Strains, Phase IV (KMG-IV): sequencing the most valuable type-strain genomes for metagenomic binning, comparative biology and taxonomic classification.</title>
        <authorList>
            <person name="Goeker M."/>
        </authorList>
    </citation>
    <scope>NUCLEOTIDE SEQUENCE [LARGE SCALE GENOMIC DNA]</scope>
    <source>
        <strain evidence="4 5">DSM 5391</strain>
    </source>
</reference>
<dbReference type="Proteomes" id="UP000531594">
    <property type="component" value="Unassembled WGS sequence"/>
</dbReference>
<evidence type="ECO:0000259" key="2">
    <source>
        <dbReference type="Pfam" id="PF00534"/>
    </source>
</evidence>
<gene>
    <name evidence="4" type="ORF">HNR53_000192</name>
</gene>
<dbReference type="AlphaFoldDB" id="A0A7X0HMT7"/>
<dbReference type="GO" id="GO:0016758">
    <property type="term" value="F:hexosyltransferase activity"/>
    <property type="evidence" value="ECO:0007669"/>
    <property type="project" value="TreeGrafter"/>
</dbReference>
<evidence type="ECO:0000256" key="1">
    <source>
        <dbReference type="ARBA" id="ARBA00009481"/>
    </source>
</evidence>
<evidence type="ECO:0000313" key="5">
    <source>
        <dbReference type="Proteomes" id="UP000531594"/>
    </source>
</evidence>
<evidence type="ECO:0000313" key="4">
    <source>
        <dbReference type="EMBL" id="MBB6443604.1"/>
    </source>
</evidence>
<dbReference type="Pfam" id="PF13439">
    <property type="entry name" value="Glyco_transf_4"/>
    <property type="match status" value="1"/>
</dbReference>
<dbReference type="InterPro" id="IPR001296">
    <property type="entry name" value="Glyco_trans_1"/>
</dbReference>
<dbReference type="InterPro" id="IPR028098">
    <property type="entry name" value="Glyco_trans_4-like_N"/>
</dbReference>
<dbReference type="CDD" id="cd03814">
    <property type="entry name" value="GT4-like"/>
    <property type="match status" value="1"/>
</dbReference>
<keyword evidence="5" id="KW-1185">Reference proteome</keyword>
<organism evidence="4 5">
    <name type="scientific">Bacillus benzoevorans</name>
    <dbReference type="NCBI Taxonomy" id="1456"/>
    <lineage>
        <taxon>Bacteria</taxon>
        <taxon>Bacillati</taxon>
        <taxon>Bacillota</taxon>
        <taxon>Bacilli</taxon>
        <taxon>Bacillales</taxon>
        <taxon>Bacillaceae</taxon>
        <taxon>Bacillus</taxon>
    </lineage>
</organism>
<comment type="similarity">
    <text evidence="1">Belongs to the glycosyltransferase group 1 family. Glycosyltransferase 4 subfamily.</text>
</comment>